<keyword evidence="2" id="KW-0472">Membrane</keyword>
<dbReference type="Pfam" id="PF20152">
    <property type="entry name" value="DUF6534"/>
    <property type="match status" value="1"/>
</dbReference>
<keyword evidence="2" id="KW-1133">Transmembrane helix</keyword>
<feature type="transmembrane region" description="Helical" evidence="2">
    <location>
        <begin position="119"/>
        <end position="140"/>
    </location>
</feature>
<protein>
    <recommendedName>
        <fullName evidence="3">DUF6534 domain-containing protein</fullName>
    </recommendedName>
</protein>
<dbReference type="InterPro" id="IPR045339">
    <property type="entry name" value="DUF6534"/>
</dbReference>
<feature type="transmembrane region" description="Helical" evidence="2">
    <location>
        <begin position="190"/>
        <end position="218"/>
    </location>
</feature>
<accession>A0A9W8J8U7</accession>
<name>A0A9W8J8U7_9AGAR</name>
<feature type="transmembrane region" description="Helical" evidence="2">
    <location>
        <begin position="84"/>
        <end position="107"/>
    </location>
</feature>
<dbReference type="OrthoDB" id="3206554at2759"/>
<feature type="transmembrane region" description="Helical" evidence="2">
    <location>
        <begin position="48"/>
        <end position="69"/>
    </location>
</feature>
<keyword evidence="2" id="KW-0812">Transmembrane</keyword>
<dbReference type="PANTHER" id="PTHR40465">
    <property type="entry name" value="CHROMOSOME 1, WHOLE GENOME SHOTGUN SEQUENCE"/>
    <property type="match status" value="1"/>
</dbReference>
<evidence type="ECO:0000256" key="1">
    <source>
        <dbReference type="SAM" id="MobiDB-lite"/>
    </source>
</evidence>
<evidence type="ECO:0000313" key="5">
    <source>
        <dbReference type="Proteomes" id="UP001140091"/>
    </source>
</evidence>
<dbReference type="Proteomes" id="UP001140091">
    <property type="component" value="Unassembled WGS sequence"/>
</dbReference>
<evidence type="ECO:0000256" key="2">
    <source>
        <dbReference type="SAM" id="Phobius"/>
    </source>
</evidence>
<evidence type="ECO:0000313" key="4">
    <source>
        <dbReference type="EMBL" id="KAJ2930312.1"/>
    </source>
</evidence>
<organism evidence="4 5">
    <name type="scientific">Candolleomyces eurysporus</name>
    <dbReference type="NCBI Taxonomy" id="2828524"/>
    <lineage>
        <taxon>Eukaryota</taxon>
        <taxon>Fungi</taxon>
        <taxon>Dikarya</taxon>
        <taxon>Basidiomycota</taxon>
        <taxon>Agaricomycotina</taxon>
        <taxon>Agaricomycetes</taxon>
        <taxon>Agaricomycetidae</taxon>
        <taxon>Agaricales</taxon>
        <taxon>Agaricineae</taxon>
        <taxon>Psathyrellaceae</taxon>
        <taxon>Candolleomyces</taxon>
    </lineage>
</organism>
<evidence type="ECO:0000259" key="3">
    <source>
        <dbReference type="Pfam" id="PF20152"/>
    </source>
</evidence>
<feature type="transmembrane region" description="Helical" evidence="2">
    <location>
        <begin position="12"/>
        <end position="36"/>
    </location>
</feature>
<keyword evidence="5" id="KW-1185">Reference proteome</keyword>
<reference evidence="4" key="1">
    <citation type="submission" date="2022-06" db="EMBL/GenBank/DDBJ databases">
        <title>Genome Sequence of Candolleomyces eurysporus.</title>
        <authorList>
            <person name="Buettner E."/>
        </authorList>
    </citation>
    <scope>NUCLEOTIDE SEQUENCE</scope>
    <source>
        <strain evidence="4">VTCC 930004</strain>
    </source>
</reference>
<comment type="caution">
    <text evidence="4">The sequence shown here is derived from an EMBL/GenBank/DDBJ whole genome shotgun (WGS) entry which is preliminary data.</text>
</comment>
<feature type="region of interest" description="Disordered" evidence="1">
    <location>
        <begin position="286"/>
        <end position="315"/>
    </location>
</feature>
<feature type="transmembrane region" description="Helical" evidence="2">
    <location>
        <begin position="224"/>
        <end position="242"/>
    </location>
</feature>
<feature type="domain" description="DUF6534" evidence="3">
    <location>
        <begin position="164"/>
        <end position="249"/>
    </location>
</feature>
<feature type="non-terminal residue" evidence="4">
    <location>
        <position position="1"/>
    </location>
</feature>
<gene>
    <name evidence="4" type="ORF">H1R20_g6786</name>
</gene>
<sequence length="336" mass="38148">MAESVDVGKTFGALMVGGIIATLFCGITQAQVFVFFKLYPNDRFPIKLLVLAVWILDTLHTVFITHSLWDHLIDHFGDVARIDWVPWSLALTIALTAVLTFGVHWFFIYRIYRLSDNNIWICIPLAMMACARVVTTVKLVTLRSLTEFVRLYTWSFTSGLTLSSVLDIFITALMCWLLRRRQNKNSSMNYVLDALMLYTFENGAITMAATCMSLITWLTMPHNLIFMGIHFVISKFYANSLLTTLNTRQNLKPGHRTQNSASTTAHKPIMFTEIFKQSHLKQFSTTVHDDGTQSTAPKLQVNVDQETTTHASSTDPQKSICEITWKAEEDDATKKV</sequence>
<dbReference type="AlphaFoldDB" id="A0A9W8J8U7"/>
<dbReference type="PANTHER" id="PTHR40465:SF1">
    <property type="entry name" value="DUF6534 DOMAIN-CONTAINING PROTEIN"/>
    <property type="match status" value="1"/>
</dbReference>
<proteinExistence type="predicted"/>
<dbReference type="EMBL" id="JANBPK010000845">
    <property type="protein sequence ID" value="KAJ2930312.1"/>
    <property type="molecule type" value="Genomic_DNA"/>
</dbReference>
<feature type="transmembrane region" description="Helical" evidence="2">
    <location>
        <begin position="152"/>
        <end position="178"/>
    </location>
</feature>